<accession>A0A165F5J0</accession>
<gene>
    <name evidence="6" type="ORF">EXIGLDRAFT_751678</name>
</gene>
<evidence type="ECO:0000256" key="3">
    <source>
        <dbReference type="ARBA" id="ARBA00022942"/>
    </source>
</evidence>
<evidence type="ECO:0000256" key="5">
    <source>
        <dbReference type="PROSITE-ProRule" id="PRU00221"/>
    </source>
</evidence>
<protein>
    <submittedName>
        <fullName evidence="6">WD40 repeat-like protein</fullName>
    </submittedName>
</protein>
<dbReference type="PROSITE" id="PS50294">
    <property type="entry name" value="WD_REPEATS_REGION"/>
    <property type="match status" value="1"/>
</dbReference>
<dbReference type="OrthoDB" id="10257301at2759"/>
<evidence type="ECO:0000256" key="2">
    <source>
        <dbReference type="ARBA" id="ARBA00022737"/>
    </source>
</evidence>
<reference evidence="6 7" key="1">
    <citation type="journal article" date="2016" name="Mol. Biol. Evol.">
        <title>Comparative Genomics of Early-Diverging Mushroom-Forming Fungi Provides Insights into the Origins of Lignocellulose Decay Capabilities.</title>
        <authorList>
            <person name="Nagy L.G."/>
            <person name="Riley R."/>
            <person name="Tritt A."/>
            <person name="Adam C."/>
            <person name="Daum C."/>
            <person name="Floudas D."/>
            <person name="Sun H."/>
            <person name="Yadav J.S."/>
            <person name="Pangilinan J."/>
            <person name="Larsson K.H."/>
            <person name="Matsuura K."/>
            <person name="Barry K."/>
            <person name="Labutti K."/>
            <person name="Kuo R."/>
            <person name="Ohm R.A."/>
            <person name="Bhattacharya S.S."/>
            <person name="Shirouzu T."/>
            <person name="Yoshinaga Y."/>
            <person name="Martin F.M."/>
            <person name="Grigoriev I.V."/>
            <person name="Hibbett D.S."/>
        </authorList>
    </citation>
    <scope>NUCLEOTIDE SEQUENCE [LARGE SCALE GENOMIC DNA]</scope>
    <source>
        <strain evidence="6 7">HHB12029</strain>
    </source>
</reference>
<keyword evidence="1 5" id="KW-0853">WD repeat</keyword>
<evidence type="ECO:0000313" key="7">
    <source>
        <dbReference type="Proteomes" id="UP000077266"/>
    </source>
</evidence>
<dbReference type="SMART" id="SM00320">
    <property type="entry name" value="WD40"/>
    <property type="match status" value="4"/>
</dbReference>
<comment type="similarity">
    <text evidence="4">Belongs to the WD repeat PAAF1/RPN14 family.</text>
</comment>
<dbReference type="InterPro" id="IPR036322">
    <property type="entry name" value="WD40_repeat_dom_sf"/>
</dbReference>
<evidence type="ECO:0000256" key="1">
    <source>
        <dbReference type="ARBA" id="ARBA00022574"/>
    </source>
</evidence>
<evidence type="ECO:0000313" key="6">
    <source>
        <dbReference type="EMBL" id="KZV88417.1"/>
    </source>
</evidence>
<feature type="repeat" description="WD" evidence="5">
    <location>
        <begin position="182"/>
        <end position="223"/>
    </location>
</feature>
<evidence type="ECO:0000256" key="4">
    <source>
        <dbReference type="ARBA" id="ARBA00038321"/>
    </source>
</evidence>
<dbReference type="PROSITE" id="PS50082">
    <property type="entry name" value="WD_REPEATS_2"/>
    <property type="match status" value="1"/>
</dbReference>
<keyword evidence="7" id="KW-1185">Reference proteome</keyword>
<organism evidence="6 7">
    <name type="scientific">Exidia glandulosa HHB12029</name>
    <dbReference type="NCBI Taxonomy" id="1314781"/>
    <lineage>
        <taxon>Eukaryota</taxon>
        <taxon>Fungi</taxon>
        <taxon>Dikarya</taxon>
        <taxon>Basidiomycota</taxon>
        <taxon>Agaricomycotina</taxon>
        <taxon>Agaricomycetes</taxon>
        <taxon>Auriculariales</taxon>
        <taxon>Exidiaceae</taxon>
        <taxon>Exidia</taxon>
    </lineage>
</organism>
<dbReference type="STRING" id="1314781.A0A165F5J0"/>
<dbReference type="SUPFAM" id="SSF50978">
    <property type="entry name" value="WD40 repeat-like"/>
    <property type="match status" value="1"/>
</dbReference>
<dbReference type="InterPro" id="IPR051179">
    <property type="entry name" value="WD_repeat_multifunction"/>
</dbReference>
<dbReference type="Gene3D" id="2.130.10.10">
    <property type="entry name" value="YVTN repeat-like/Quinoprotein amine dehydrogenase"/>
    <property type="match status" value="2"/>
</dbReference>
<dbReference type="GO" id="GO:0000502">
    <property type="term" value="C:proteasome complex"/>
    <property type="evidence" value="ECO:0007669"/>
    <property type="project" value="UniProtKB-KW"/>
</dbReference>
<dbReference type="PANTHER" id="PTHR19857">
    <property type="entry name" value="MITOCHONDRIAL DIVISION PROTEIN 1-RELATED"/>
    <property type="match status" value="1"/>
</dbReference>
<proteinExistence type="inferred from homology"/>
<dbReference type="EMBL" id="KV426100">
    <property type="protein sequence ID" value="KZV88417.1"/>
    <property type="molecule type" value="Genomic_DNA"/>
</dbReference>
<dbReference type="AlphaFoldDB" id="A0A165F5J0"/>
<keyword evidence="2" id="KW-0677">Repeat</keyword>
<dbReference type="PANTHER" id="PTHR19857:SF19">
    <property type="entry name" value="26S PROTEASOME REGULATORY SUBUNIT RPN14"/>
    <property type="match status" value="1"/>
</dbReference>
<name>A0A165F5J0_EXIGL</name>
<keyword evidence="3" id="KW-0647">Proteasome</keyword>
<sequence>MSVPDITTLPYTTVQHDFPSVISDVRESVVASEDFWISCYREGSTSVHGKVNVSHDSGLVARDGVLFEREAGSSTSFMASCPALDIPPTRVRIPRQTIQLDSAITAFDVTPDGTRVAACTSTGSLSVHTSSTIQKTQLPKDASSTSLRFFPSTQVLLTTTTLFDLRIISAADADFGTTPRVLRGHRRTPTDCAFIDRGREVLSCGKDGTVRRWDVGKGEQVGMWTSTASAPIFRMAFDGDKSVYAALGDGCVEVLDISSASTSTTRSDPVPNPSALHAISLSHDRTLLASGSRNGVVRVYDLRSSLSLPLYAWKRNGACIEDLCFSTGDLIVGTEDGLPYRVSLQGEKVQVVEEYAGINCDAVRGVRGDSAVWIGGDDGALRKY</sequence>
<dbReference type="Proteomes" id="UP000077266">
    <property type="component" value="Unassembled WGS sequence"/>
</dbReference>
<dbReference type="InterPro" id="IPR001680">
    <property type="entry name" value="WD40_rpt"/>
</dbReference>
<dbReference type="InterPro" id="IPR015943">
    <property type="entry name" value="WD40/YVTN_repeat-like_dom_sf"/>
</dbReference>
<dbReference type="Pfam" id="PF00400">
    <property type="entry name" value="WD40"/>
    <property type="match status" value="2"/>
</dbReference>
<dbReference type="InParanoid" id="A0A165F5J0"/>